<organism evidence="1 2">
    <name type="scientific">Tistlia consotensis USBA 355</name>
    <dbReference type="NCBI Taxonomy" id="560819"/>
    <lineage>
        <taxon>Bacteria</taxon>
        <taxon>Pseudomonadati</taxon>
        <taxon>Pseudomonadota</taxon>
        <taxon>Alphaproteobacteria</taxon>
        <taxon>Rhodospirillales</taxon>
        <taxon>Rhodovibrionaceae</taxon>
        <taxon>Tistlia</taxon>
    </lineage>
</organism>
<keyword evidence="1" id="KW-0418">Kinase</keyword>
<keyword evidence="2" id="KW-1185">Reference proteome</keyword>
<dbReference type="EMBL" id="FWZX01000005">
    <property type="protein sequence ID" value="SMF13161.1"/>
    <property type="molecule type" value="Genomic_DNA"/>
</dbReference>
<dbReference type="GO" id="GO:0034194">
    <property type="term" value="P:D-galactonate catabolic process"/>
    <property type="evidence" value="ECO:0007669"/>
    <property type="project" value="InterPro"/>
</dbReference>
<dbReference type="Proteomes" id="UP000192917">
    <property type="component" value="Unassembled WGS sequence"/>
</dbReference>
<dbReference type="InterPro" id="IPR042257">
    <property type="entry name" value="DGOK_C"/>
</dbReference>
<keyword evidence="1" id="KW-0808">Transferase</keyword>
<dbReference type="STRING" id="560819.SAMN05428998_105139"/>
<dbReference type="Gene3D" id="3.30.420.300">
    <property type="entry name" value="2-keto-3-deoxy-galactonokinase, substrate binding domain"/>
    <property type="match status" value="1"/>
</dbReference>
<dbReference type="Pfam" id="PF05035">
    <property type="entry name" value="DGOK"/>
    <property type="match status" value="1"/>
</dbReference>
<dbReference type="AlphaFoldDB" id="A0A1Y6BPB4"/>
<evidence type="ECO:0000313" key="2">
    <source>
        <dbReference type="Proteomes" id="UP000192917"/>
    </source>
</evidence>
<evidence type="ECO:0000313" key="1">
    <source>
        <dbReference type="EMBL" id="SMF13161.1"/>
    </source>
</evidence>
<protein>
    <submittedName>
        <fullName evidence="1">2-keto-3-deoxygalactonate kinase</fullName>
    </submittedName>
</protein>
<dbReference type="GO" id="GO:0008671">
    <property type="term" value="F:2-dehydro-3-deoxygalactonokinase activity"/>
    <property type="evidence" value="ECO:0007669"/>
    <property type="project" value="InterPro"/>
</dbReference>
<dbReference type="InterPro" id="IPR007729">
    <property type="entry name" value="DGOK"/>
</dbReference>
<accession>A0A1Y6BPB4</accession>
<dbReference type="Gene3D" id="3.30.420.310">
    <property type="entry name" value="2-keto-3-deoxy-galactonokinase, C-terminal domain"/>
    <property type="match status" value="1"/>
</dbReference>
<sequence length="332" mass="33500">MTIDWIGVDWGTSNLRAWAFDGTGRPLGPARGGPGMGGLAGQGAEAFETALVAALGDWLDGVAEGVRLPVLVCGMAGARQGWQEAPYLDLPLPLDWLGAGALEVGTRDPRIAVAIVPGLAQRDPAAPDVLRGEETQILGFLAGRGAGAGQGAGMGAGMGDWALCLPGTHSKWVSVSRGILRSFRTYMTGELFGLLAGQSILRHSVGGAGATDPEAFAVGVREALAAPAEVPARLFGLRARHLLFGEAGAAARSRLSGLLIGQELASAATWPGGPAPSAGVAVIGDDSLAALYVEALGIAGCTPETVSGGTAVIAGLAALRRGRTEEGPKCAN</sequence>
<proteinExistence type="predicted"/>
<gene>
    <name evidence="1" type="ORF">SAMN05428998_105139</name>
</gene>
<dbReference type="InterPro" id="IPR042258">
    <property type="entry name" value="DGOK_N"/>
</dbReference>
<dbReference type="RefSeq" id="WP_085122150.1">
    <property type="nucleotide sequence ID" value="NZ_FWZX01000005.1"/>
</dbReference>
<dbReference type="SUPFAM" id="SSF53067">
    <property type="entry name" value="Actin-like ATPase domain"/>
    <property type="match status" value="1"/>
</dbReference>
<reference evidence="1 2" key="1">
    <citation type="submission" date="2017-04" db="EMBL/GenBank/DDBJ databases">
        <authorList>
            <person name="Afonso C.L."/>
            <person name="Miller P.J."/>
            <person name="Scott M.A."/>
            <person name="Spackman E."/>
            <person name="Goraichik I."/>
            <person name="Dimitrov K.M."/>
            <person name="Suarez D.L."/>
            <person name="Swayne D.E."/>
        </authorList>
    </citation>
    <scope>NUCLEOTIDE SEQUENCE [LARGE SCALE GENOMIC DNA]</scope>
    <source>
        <strain evidence="1 2">USBA 355</strain>
    </source>
</reference>
<name>A0A1Y6BPB4_9PROT</name>
<dbReference type="InterPro" id="IPR043129">
    <property type="entry name" value="ATPase_NBD"/>
</dbReference>